<keyword evidence="8 10" id="KW-1133">Transmembrane helix</keyword>
<keyword evidence="6 10" id="KW-0812">Transmembrane</keyword>
<dbReference type="Pfam" id="PF03901">
    <property type="entry name" value="Glyco_transf_22"/>
    <property type="match status" value="1"/>
</dbReference>
<dbReference type="PANTHER" id="PTHR22760:SF2">
    <property type="entry name" value="ALPHA-1,2-MANNOSYLTRANSFERASE ALG9"/>
    <property type="match status" value="1"/>
</dbReference>
<evidence type="ECO:0000313" key="13">
    <source>
        <dbReference type="Proteomes" id="UP001642540"/>
    </source>
</evidence>
<evidence type="ECO:0000256" key="1">
    <source>
        <dbReference type="ARBA" id="ARBA00004477"/>
    </source>
</evidence>
<name>A0ABP1QFY5_9HEXA</name>
<gene>
    <name evidence="12" type="ORF">ODALV1_LOCUS8855</name>
</gene>
<feature type="transmembrane region" description="Helical" evidence="10">
    <location>
        <begin position="242"/>
        <end position="270"/>
    </location>
</feature>
<evidence type="ECO:0000256" key="6">
    <source>
        <dbReference type="ARBA" id="ARBA00022692"/>
    </source>
</evidence>
<evidence type="ECO:0000256" key="4">
    <source>
        <dbReference type="ARBA" id="ARBA00022676"/>
    </source>
</evidence>
<dbReference type="InterPro" id="IPR005599">
    <property type="entry name" value="GPI_mannosylTrfase"/>
</dbReference>
<feature type="transmembrane region" description="Helical" evidence="10">
    <location>
        <begin position="196"/>
        <end position="222"/>
    </location>
</feature>
<dbReference type="Proteomes" id="UP001642540">
    <property type="component" value="Unassembled WGS sequence"/>
</dbReference>
<feature type="transmembrane region" description="Helical" evidence="10">
    <location>
        <begin position="444"/>
        <end position="471"/>
    </location>
</feature>
<keyword evidence="4 10" id="KW-0328">Glycosyltransferase</keyword>
<keyword evidence="5" id="KW-0808">Transferase</keyword>
<evidence type="ECO:0000313" key="12">
    <source>
        <dbReference type="EMBL" id="CAL8094674.1"/>
    </source>
</evidence>
<evidence type="ECO:0000256" key="11">
    <source>
        <dbReference type="SAM" id="MobiDB-lite"/>
    </source>
</evidence>
<comment type="pathway">
    <text evidence="2">Protein modification; protein glycosylation.</text>
</comment>
<organism evidence="12 13">
    <name type="scientific">Orchesella dallaii</name>
    <dbReference type="NCBI Taxonomy" id="48710"/>
    <lineage>
        <taxon>Eukaryota</taxon>
        <taxon>Metazoa</taxon>
        <taxon>Ecdysozoa</taxon>
        <taxon>Arthropoda</taxon>
        <taxon>Hexapoda</taxon>
        <taxon>Collembola</taxon>
        <taxon>Entomobryomorpha</taxon>
        <taxon>Entomobryoidea</taxon>
        <taxon>Orchesellidae</taxon>
        <taxon>Orchesellinae</taxon>
        <taxon>Orchesella</taxon>
    </lineage>
</organism>
<evidence type="ECO:0000256" key="8">
    <source>
        <dbReference type="ARBA" id="ARBA00022989"/>
    </source>
</evidence>
<feature type="compositionally biased region" description="Basic residues" evidence="11">
    <location>
        <begin position="1"/>
        <end position="11"/>
    </location>
</feature>
<evidence type="ECO:0000256" key="2">
    <source>
        <dbReference type="ARBA" id="ARBA00004922"/>
    </source>
</evidence>
<feature type="transmembrane region" description="Helical" evidence="10">
    <location>
        <begin position="277"/>
        <end position="295"/>
    </location>
</feature>
<sequence>MGGKTRARQQARMRASASSKSTTNKHSKEYVVMSRNKEDIDVLDDLSASGHATRRARSKTSAADSSTQNKPVEYIPSDPYWSPSPYSAFKLLISARFAAALWSTISDCDETFNYWEPTHYLLYGKGFQTWEYSPVYALRSYTYILFHAVPAKIYDYLFAPTPLLIFFFIRCFLSFICAGAEAVLYRAVRRRLGGNIARIALITSLFSAGMFICCCAYLPSAFSAYMTSFAIAAWLEGLDELAIFAVAVSGLLSWPFAALTGAFIAVDIVLIRREILLFIKWSLLSLTVILIPTMVLDSNMYGKLVIAPLNIVMYNVFSTKGPDLYGTESWMFYFINGSLNFNILFIMAILSPVLILMTLKIQDRIREQVIIIATVFIWLIVFLLQPHKEERFLFPIYPLIPIAGAIGIDCVQKLCDITCAKVFLWWIHGIKDFSKIRVWDYRKIATSVGVAAIILTSTIGCSRILALHYGYRAPFDIFFQLHRDPAAQHAVQAGRNYTVCYGKEWHRFPASFFIPSLMWDVRFVQSEFKGQLPDRYPPYDANGTKKIPEHMNDLNLEESTRYVNITQCDYLVDLSDPERVTPLEPNYAAKTTEWKVLSEYPFLNPAKSHVFFRAFYIPILSAKYTTYDSYVLLDRKKKSARSRKSGKEFHDDDL</sequence>
<evidence type="ECO:0000256" key="7">
    <source>
        <dbReference type="ARBA" id="ARBA00022824"/>
    </source>
</evidence>
<comment type="caution">
    <text evidence="12">The sequence shown here is derived from an EMBL/GenBank/DDBJ whole genome shotgun (WGS) entry which is preliminary data.</text>
</comment>
<evidence type="ECO:0000256" key="10">
    <source>
        <dbReference type="RuleBase" id="RU363075"/>
    </source>
</evidence>
<feature type="compositionally biased region" description="Low complexity" evidence="11">
    <location>
        <begin position="12"/>
        <end position="22"/>
    </location>
</feature>
<feature type="transmembrane region" description="Helical" evidence="10">
    <location>
        <begin position="392"/>
        <end position="411"/>
    </location>
</feature>
<evidence type="ECO:0000256" key="5">
    <source>
        <dbReference type="ARBA" id="ARBA00022679"/>
    </source>
</evidence>
<comment type="similarity">
    <text evidence="3 10">Belongs to the glycosyltransferase 22 family.</text>
</comment>
<reference evidence="12 13" key="1">
    <citation type="submission" date="2024-08" db="EMBL/GenBank/DDBJ databases">
        <authorList>
            <person name="Cucini C."/>
            <person name="Frati F."/>
        </authorList>
    </citation>
    <scope>NUCLEOTIDE SEQUENCE [LARGE SCALE GENOMIC DNA]</scope>
</reference>
<dbReference type="PANTHER" id="PTHR22760">
    <property type="entry name" value="GLYCOSYLTRANSFERASE"/>
    <property type="match status" value="1"/>
</dbReference>
<feature type="transmembrane region" description="Helical" evidence="10">
    <location>
        <begin position="330"/>
        <end position="357"/>
    </location>
</feature>
<evidence type="ECO:0000256" key="9">
    <source>
        <dbReference type="ARBA" id="ARBA00023136"/>
    </source>
</evidence>
<dbReference type="EMBL" id="CAXLJM020000027">
    <property type="protein sequence ID" value="CAL8094674.1"/>
    <property type="molecule type" value="Genomic_DNA"/>
</dbReference>
<feature type="region of interest" description="Disordered" evidence="11">
    <location>
        <begin position="43"/>
        <end position="70"/>
    </location>
</feature>
<dbReference type="EC" id="2.4.1.-" evidence="10"/>
<evidence type="ECO:0000256" key="3">
    <source>
        <dbReference type="ARBA" id="ARBA00007063"/>
    </source>
</evidence>
<protein>
    <recommendedName>
        <fullName evidence="10">Mannosyltransferase</fullName>
        <ecNumber evidence="10">2.4.1.-</ecNumber>
    </recommendedName>
</protein>
<keyword evidence="9 10" id="KW-0472">Membrane</keyword>
<accession>A0ABP1QFY5</accession>
<feature type="transmembrane region" description="Helical" evidence="10">
    <location>
        <begin position="369"/>
        <end position="386"/>
    </location>
</feature>
<comment type="subcellular location">
    <subcellularLocation>
        <location evidence="1 10">Endoplasmic reticulum membrane</location>
        <topology evidence="1 10">Multi-pass membrane protein</topology>
    </subcellularLocation>
</comment>
<proteinExistence type="inferred from homology"/>
<feature type="region of interest" description="Disordered" evidence="11">
    <location>
        <begin position="1"/>
        <end position="31"/>
    </location>
</feature>
<keyword evidence="13" id="KW-1185">Reference proteome</keyword>
<feature type="transmembrane region" description="Helical" evidence="10">
    <location>
        <begin position="163"/>
        <end position="184"/>
    </location>
</feature>
<keyword evidence="7 10" id="KW-0256">Endoplasmic reticulum</keyword>